<dbReference type="Pfam" id="PF13556">
    <property type="entry name" value="HTH_30"/>
    <property type="match status" value="1"/>
</dbReference>
<dbReference type="InterPro" id="IPR025736">
    <property type="entry name" value="PucR_C-HTH_dom"/>
</dbReference>
<dbReference type="InterPro" id="IPR051448">
    <property type="entry name" value="CdaR-like_regulators"/>
</dbReference>
<dbReference type="OrthoDB" id="2973014at2"/>
<dbReference type="InterPro" id="IPR012914">
    <property type="entry name" value="PucR_dom"/>
</dbReference>
<comment type="caution">
    <text evidence="3">The sequence shown here is derived from an EMBL/GenBank/DDBJ whole genome shotgun (WGS) entry which is preliminary data.</text>
</comment>
<keyword evidence="4" id="KW-1185">Reference proteome</keyword>
<evidence type="ECO:0000313" key="3">
    <source>
        <dbReference type="EMBL" id="KAB1657763.1"/>
    </source>
</evidence>
<reference evidence="3 4" key="1">
    <citation type="submission" date="2019-09" db="EMBL/GenBank/DDBJ databases">
        <title>Phylogeny of genus Pseudoclavibacter and closely related genus.</title>
        <authorList>
            <person name="Li Y."/>
        </authorList>
    </citation>
    <scope>NUCLEOTIDE SEQUENCE [LARGE SCALE GENOMIC DNA]</scope>
    <source>
        <strain evidence="3 4">DSM 23821</strain>
    </source>
</reference>
<dbReference type="Proteomes" id="UP000467240">
    <property type="component" value="Unassembled WGS sequence"/>
</dbReference>
<dbReference type="Pfam" id="PF07905">
    <property type="entry name" value="PucR"/>
    <property type="match status" value="1"/>
</dbReference>
<protein>
    <recommendedName>
        <fullName evidence="5">PucR family transcriptional regulator</fullName>
    </recommendedName>
</protein>
<evidence type="ECO:0000259" key="1">
    <source>
        <dbReference type="Pfam" id="PF07905"/>
    </source>
</evidence>
<organism evidence="3 4">
    <name type="scientific">Pseudoclavibacter chungangensis</name>
    <dbReference type="NCBI Taxonomy" id="587635"/>
    <lineage>
        <taxon>Bacteria</taxon>
        <taxon>Bacillati</taxon>
        <taxon>Actinomycetota</taxon>
        <taxon>Actinomycetes</taxon>
        <taxon>Micrococcales</taxon>
        <taxon>Microbacteriaceae</taxon>
        <taxon>Pseudoclavibacter</taxon>
    </lineage>
</organism>
<name>A0A7J5BUF7_9MICO</name>
<sequence length="563" mass="62002">MESAGDVRDIDQGHEGRVVAERVQAERLAGIGVDGDAVTTLCVHGVKGTRACRRALSCNRKNISALIVQPQGRFDVRVVDLLTDPSLELRLETPSGQRRLEQPVVRCAPVEHLDPTPYLDPDVLLLTSGIGMNFTEQTIWDGYVERLARVPVSAVAFALGPAHRVLPAGLVRACAANDVPLLEVPTTVPLHKIDKFVEDCLQAEQLEQFDVGWKLADECARLASQGAEITTLLATIYETIKQPVAVYDAFDSLISQYPETVTWRTGSARTASPEVLNVPLPMGLRNPCQLAVRLLHSTREIERMLAPVSSILALQLNRSVTVDASSRQDMLRFVNHCVGWSDFTRSDVAHAFQELGLSRRTETSLTVASMGGEHAANAWKLRVALHEAFHDVRVAELDDDFIALAQLPRESFEAAARQLLQLDPQLPLVYRGPTRTIDELRISMVHALDLVRHAEGPIIAPPLGLGAVVAAAAGRGARESAEAFLAPLVEHDETRATELMPTLRTWLRNDTAPSRTCEELFIHRNSLSYRLRRIEEILGLSLDTLDGKATCLMALRLVELEPY</sequence>
<dbReference type="Gene3D" id="1.10.10.2840">
    <property type="entry name" value="PucR C-terminal helix-turn-helix domain"/>
    <property type="match status" value="1"/>
</dbReference>
<feature type="domain" description="PucR C-terminal helix-turn-helix" evidence="2">
    <location>
        <begin position="499"/>
        <end position="557"/>
    </location>
</feature>
<proteinExistence type="predicted"/>
<accession>A0A7J5BUF7</accession>
<dbReference type="PANTHER" id="PTHR33744">
    <property type="entry name" value="CARBOHYDRATE DIACID REGULATOR"/>
    <property type="match status" value="1"/>
</dbReference>
<dbReference type="InterPro" id="IPR042070">
    <property type="entry name" value="PucR_C-HTH_sf"/>
</dbReference>
<dbReference type="EMBL" id="WBJZ01000008">
    <property type="protein sequence ID" value="KAB1657763.1"/>
    <property type="molecule type" value="Genomic_DNA"/>
</dbReference>
<evidence type="ECO:0000313" key="4">
    <source>
        <dbReference type="Proteomes" id="UP000467240"/>
    </source>
</evidence>
<evidence type="ECO:0008006" key="5">
    <source>
        <dbReference type="Google" id="ProtNLM"/>
    </source>
</evidence>
<feature type="domain" description="Purine catabolism PurC-like" evidence="1">
    <location>
        <begin position="80"/>
        <end position="193"/>
    </location>
</feature>
<evidence type="ECO:0000259" key="2">
    <source>
        <dbReference type="Pfam" id="PF13556"/>
    </source>
</evidence>
<dbReference type="AlphaFoldDB" id="A0A7J5BUF7"/>
<dbReference type="PANTHER" id="PTHR33744:SF1">
    <property type="entry name" value="DNA-BINDING TRANSCRIPTIONAL ACTIVATOR ADER"/>
    <property type="match status" value="1"/>
</dbReference>
<gene>
    <name evidence="3" type="ORF">F8O01_07350</name>
</gene>